<feature type="compositionally biased region" description="Low complexity" evidence="1">
    <location>
        <begin position="85"/>
        <end position="100"/>
    </location>
</feature>
<organism evidence="2 3">
    <name type="scientific">Zasmidium cellare ATCC 36951</name>
    <dbReference type="NCBI Taxonomy" id="1080233"/>
    <lineage>
        <taxon>Eukaryota</taxon>
        <taxon>Fungi</taxon>
        <taxon>Dikarya</taxon>
        <taxon>Ascomycota</taxon>
        <taxon>Pezizomycotina</taxon>
        <taxon>Dothideomycetes</taxon>
        <taxon>Dothideomycetidae</taxon>
        <taxon>Mycosphaerellales</taxon>
        <taxon>Mycosphaerellaceae</taxon>
        <taxon>Zasmidium</taxon>
    </lineage>
</organism>
<proteinExistence type="predicted"/>
<dbReference type="AlphaFoldDB" id="A0A6A6CNM5"/>
<name>A0A6A6CNM5_ZASCE</name>
<reference evidence="2" key="1">
    <citation type="journal article" date="2020" name="Stud. Mycol.">
        <title>101 Dothideomycetes genomes: a test case for predicting lifestyles and emergence of pathogens.</title>
        <authorList>
            <person name="Haridas S."/>
            <person name="Albert R."/>
            <person name="Binder M."/>
            <person name="Bloem J."/>
            <person name="Labutti K."/>
            <person name="Salamov A."/>
            <person name="Andreopoulos B."/>
            <person name="Baker S."/>
            <person name="Barry K."/>
            <person name="Bills G."/>
            <person name="Bluhm B."/>
            <person name="Cannon C."/>
            <person name="Castanera R."/>
            <person name="Culley D."/>
            <person name="Daum C."/>
            <person name="Ezra D."/>
            <person name="Gonzalez J."/>
            <person name="Henrissat B."/>
            <person name="Kuo A."/>
            <person name="Liang C."/>
            <person name="Lipzen A."/>
            <person name="Lutzoni F."/>
            <person name="Magnuson J."/>
            <person name="Mondo S."/>
            <person name="Nolan M."/>
            <person name="Ohm R."/>
            <person name="Pangilinan J."/>
            <person name="Park H.-J."/>
            <person name="Ramirez L."/>
            <person name="Alfaro M."/>
            <person name="Sun H."/>
            <person name="Tritt A."/>
            <person name="Yoshinaga Y."/>
            <person name="Zwiers L.-H."/>
            <person name="Turgeon B."/>
            <person name="Goodwin S."/>
            <person name="Spatafora J."/>
            <person name="Crous P."/>
            <person name="Grigoriev I."/>
        </authorList>
    </citation>
    <scope>NUCLEOTIDE SEQUENCE</scope>
    <source>
        <strain evidence="2">ATCC 36951</strain>
    </source>
</reference>
<feature type="region of interest" description="Disordered" evidence="1">
    <location>
        <begin position="81"/>
        <end position="102"/>
    </location>
</feature>
<evidence type="ECO:0000313" key="3">
    <source>
        <dbReference type="Proteomes" id="UP000799537"/>
    </source>
</evidence>
<dbReference type="GeneID" id="54559632"/>
<evidence type="ECO:0000256" key="1">
    <source>
        <dbReference type="SAM" id="MobiDB-lite"/>
    </source>
</evidence>
<evidence type="ECO:0000313" key="2">
    <source>
        <dbReference type="EMBL" id="KAF2167066.1"/>
    </source>
</evidence>
<dbReference type="Proteomes" id="UP000799537">
    <property type="component" value="Unassembled WGS sequence"/>
</dbReference>
<dbReference type="RefSeq" id="XP_033667955.1">
    <property type="nucleotide sequence ID" value="XM_033806360.1"/>
</dbReference>
<gene>
    <name evidence="2" type="ORF">M409DRAFT_22501</name>
</gene>
<keyword evidence="3" id="KW-1185">Reference proteome</keyword>
<protein>
    <submittedName>
        <fullName evidence="2">Uncharacterized protein</fullName>
    </submittedName>
</protein>
<sequence>MAIHSKFAREQYEALLAQEDSSRYRLSDFKSHFKKTVQNLRSTFTPKADGKSGMTGLSSLEELSPGFQGGHKLATMLSSSSTLPSKMASGSKSGSSSASGWVSTCTPNLSGSTLLSQYGDPEDAPTPWDSGLDLITPASTPELATPLDVEGTCKRLLSRTVRRVSHGSIHFDDGDYIRFGSINTGKVTLHRAPSVQSHPAISISSSELDDVETLAGCFPEIGELVA</sequence>
<accession>A0A6A6CNM5</accession>
<dbReference type="EMBL" id="ML993594">
    <property type="protein sequence ID" value="KAF2167066.1"/>
    <property type="molecule type" value="Genomic_DNA"/>
</dbReference>